<accession>A0A9P0PZ03</accession>
<dbReference type="SMART" id="SM00980">
    <property type="entry name" value="THAP"/>
    <property type="match status" value="1"/>
</dbReference>
<proteinExistence type="predicted"/>
<organism evidence="7 8">
    <name type="scientific">Acanthoscelides obtectus</name>
    <name type="common">Bean weevil</name>
    <name type="synonym">Bruchus obtectus</name>
    <dbReference type="NCBI Taxonomy" id="200917"/>
    <lineage>
        <taxon>Eukaryota</taxon>
        <taxon>Metazoa</taxon>
        <taxon>Ecdysozoa</taxon>
        <taxon>Arthropoda</taxon>
        <taxon>Hexapoda</taxon>
        <taxon>Insecta</taxon>
        <taxon>Pterygota</taxon>
        <taxon>Neoptera</taxon>
        <taxon>Endopterygota</taxon>
        <taxon>Coleoptera</taxon>
        <taxon>Polyphaga</taxon>
        <taxon>Cucujiformia</taxon>
        <taxon>Chrysomeloidea</taxon>
        <taxon>Chrysomelidae</taxon>
        <taxon>Bruchinae</taxon>
        <taxon>Bruchini</taxon>
        <taxon>Acanthoscelides</taxon>
    </lineage>
</organism>
<reference evidence="7" key="1">
    <citation type="submission" date="2022-03" db="EMBL/GenBank/DDBJ databases">
        <authorList>
            <person name="Sayadi A."/>
        </authorList>
    </citation>
    <scope>NUCLEOTIDE SEQUENCE</scope>
</reference>
<evidence type="ECO:0000256" key="4">
    <source>
        <dbReference type="ARBA" id="ARBA00023125"/>
    </source>
</evidence>
<dbReference type="Gene3D" id="6.20.210.20">
    <property type="entry name" value="THAP domain"/>
    <property type="match status" value="1"/>
</dbReference>
<protein>
    <recommendedName>
        <fullName evidence="6">THAP-type domain-containing protein</fullName>
    </recommendedName>
</protein>
<keyword evidence="8" id="KW-1185">Reference proteome</keyword>
<keyword evidence="3" id="KW-0862">Zinc</keyword>
<feature type="domain" description="THAP-type" evidence="6">
    <location>
        <begin position="1"/>
        <end position="82"/>
    </location>
</feature>
<dbReference type="SUPFAM" id="SSF57716">
    <property type="entry name" value="Glucocorticoid receptor-like (DNA-binding domain)"/>
    <property type="match status" value="1"/>
</dbReference>
<evidence type="ECO:0000259" key="6">
    <source>
        <dbReference type="PROSITE" id="PS50950"/>
    </source>
</evidence>
<keyword evidence="1" id="KW-0479">Metal-binding</keyword>
<evidence type="ECO:0000256" key="2">
    <source>
        <dbReference type="ARBA" id="ARBA00022771"/>
    </source>
</evidence>
<evidence type="ECO:0000256" key="1">
    <source>
        <dbReference type="ARBA" id="ARBA00022723"/>
    </source>
</evidence>
<dbReference type="GO" id="GO:0008270">
    <property type="term" value="F:zinc ion binding"/>
    <property type="evidence" value="ECO:0007669"/>
    <property type="project" value="UniProtKB-KW"/>
</dbReference>
<dbReference type="AlphaFoldDB" id="A0A9P0PZ03"/>
<keyword evidence="2 5" id="KW-0863">Zinc-finger</keyword>
<sequence>MERQCCVCKLRSLQPEAKGLSFHRIPAEPTRRSIWVSLLGFEKDHELPKCAAICWKHFRQSNFVIMGDEVRRLRSNAAPIPVHSAF</sequence>
<comment type="caution">
    <text evidence="7">The sequence shown here is derived from an EMBL/GenBank/DDBJ whole genome shotgun (WGS) entry which is preliminary data.</text>
</comment>
<name>A0A9P0PZ03_ACAOB</name>
<dbReference type="Pfam" id="PF05485">
    <property type="entry name" value="THAP"/>
    <property type="match status" value="1"/>
</dbReference>
<dbReference type="InterPro" id="IPR038441">
    <property type="entry name" value="THAP_Znf_sf"/>
</dbReference>
<evidence type="ECO:0000256" key="3">
    <source>
        <dbReference type="ARBA" id="ARBA00022833"/>
    </source>
</evidence>
<dbReference type="OrthoDB" id="6756829at2759"/>
<gene>
    <name evidence="7" type="ORF">ACAOBT_LOCUS24852</name>
</gene>
<dbReference type="GO" id="GO:0003677">
    <property type="term" value="F:DNA binding"/>
    <property type="evidence" value="ECO:0007669"/>
    <property type="project" value="UniProtKB-UniRule"/>
</dbReference>
<evidence type="ECO:0000313" key="8">
    <source>
        <dbReference type="Proteomes" id="UP001152888"/>
    </source>
</evidence>
<dbReference type="EMBL" id="CAKOFQ010007359">
    <property type="protein sequence ID" value="CAH1999203.1"/>
    <property type="molecule type" value="Genomic_DNA"/>
</dbReference>
<evidence type="ECO:0000256" key="5">
    <source>
        <dbReference type="PROSITE-ProRule" id="PRU00309"/>
    </source>
</evidence>
<dbReference type="InterPro" id="IPR006612">
    <property type="entry name" value="THAP_Znf"/>
</dbReference>
<evidence type="ECO:0000313" key="7">
    <source>
        <dbReference type="EMBL" id="CAH1999203.1"/>
    </source>
</evidence>
<keyword evidence="4 5" id="KW-0238">DNA-binding</keyword>
<dbReference type="Proteomes" id="UP001152888">
    <property type="component" value="Unassembled WGS sequence"/>
</dbReference>
<dbReference type="PROSITE" id="PS50950">
    <property type="entry name" value="ZF_THAP"/>
    <property type="match status" value="1"/>
</dbReference>